<keyword evidence="3" id="KW-1185">Reference proteome</keyword>
<evidence type="ECO:0000313" key="3">
    <source>
        <dbReference type="Proteomes" id="UP001195769"/>
    </source>
</evidence>
<accession>A0AAD4DZ13</accession>
<evidence type="ECO:0000256" key="1">
    <source>
        <dbReference type="SAM" id="MobiDB-lite"/>
    </source>
</evidence>
<feature type="compositionally biased region" description="Low complexity" evidence="1">
    <location>
        <begin position="110"/>
        <end position="121"/>
    </location>
</feature>
<proteinExistence type="predicted"/>
<evidence type="ECO:0000313" key="2">
    <source>
        <dbReference type="EMBL" id="KAG1896724.1"/>
    </source>
</evidence>
<name>A0AAD4DZ13_9AGAM</name>
<gene>
    <name evidence="2" type="ORF">F5891DRAFT_1192847</name>
</gene>
<dbReference type="GeneID" id="64661957"/>
<comment type="caution">
    <text evidence="2">The sequence shown here is derived from an EMBL/GenBank/DDBJ whole genome shotgun (WGS) entry which is preliminary data.</text>
</comment>
<dbReference type="RefSeq" id="XP_041222300.1">
    <property type="nucleotide sequence ID" value="XM_041367659.1"/>
</dbReference>
<organism evidence="2 3">
    <name type="scientific">Suillus fuscotomentosus</name>
    <dbReference type="NCBI Taxonomy" id="1912939"/>
    <lineage>
        <taxon>Eukaryota</taxon>
        <taxon>Fungi</taxon>
        <taxon>Dikarya</taxon>
        <taxon>Basidiomycota</taxon>
        <taxon>Agaricomycotina</taxon>
        <taxon>Agaricomycetes</taxon>
        <taxon>Agaricomycetidae</taxon>
        <taxon>Boletales</taxon>
        <taxon>Suillineae</taxon>
        <taxon>Suillaceae</taxon>
        <taxon>Suillus</taxon>
    </lineage>
</organism>
<reference evidence="2" key="1">
    <citation type="journal article" date="2020" name="New Phytol.">
        <title>Comparative genomics reveals dynamic genome evolution in host specialist ectomycorrhizal fungi.</title>
        <authorList>
            <person name="Lofgren L.A."/>
            <person name="Nguyen N.H."/>
            <person name="Vilgalys R."/>
            <person name="Ruytinx J."/>
            <person name="Liao H.L."/>
            <person name="Branco S."/>
            <person name="Kuo A."/>
            <person name="LaButti K."/>
            <person name="Lipzen A."/>
            <person name="Andreopoulos W."/>
            <person name="Pangilinan J."/>
            <person name="Riley R."/>
            <person name="Hundley H."/>
            <person name="Na H."/>
            <person name="Barry K."/>
            <person name="Grigoriev I.V."/>
            <person name="Stajich J.E."/>
            <person name="Kennedy P.G."/>
        </authorList>
    </citation>
    <scope>NUCLEOTIDE SEQUENCE</scope>
    <source>
        <strain evidence="2">FC203</strain>
    </source>
</reference>
<dbReference type="AlphaFoldDB" id="A0AAD4DZ13"/>
<sequence>MDSSSGPTPFQCTCAREFTQESAYTKHQHSCLKGKKRLFSALSKAKELLGSVKWSRTDSSGRCTSSTLLDHPLVPSSSYDQVNEMLMVETSIVRSTPSATHPGEEVLCDSSSHSAPTSASHLPTEIDEGLSLAQRRSRRTGVPMLLHYRQYDDVLLQPPPSVPSSLPGKQLESNLPENFIDASTRARASLPAPPFRTARNVFGLVRQFFSVTPPSHDPEEVINLQDISSIPASTPAEPPVPAEPHDALFYPYPNQSSFELGHWYWNGSVQKSLQSFKELTDIVGCPDFDPDDVQNTHWDKINSQLGASVDDEGEEWEDEDTGWRKMQVTIEVPFSRTTAQPGTQPYVAADLYHQPLVSVIREKLSNAQDDELFHYKPYQL</sequence>
<protein>
    <submittedName>
        <fullName evidence="2">Uncharacterized protein</fullName>
    </submittedName>
</protein>
<dbReference type="Proteomes" id="UP001195769">
    <property type="component" value="Unassembled WGS sequence"/>
</dbReference>
<feature type="region of interest" description="Disordered" evidence="1">
    <location>
        <begin position="96"/>
        <end position="123"/>
    </location>
</feature>
<dbReference type="EMBL" id="JABBWK010000053">
    <property type="protein sequence ID" value="KAG1896724.1"/>
    <property type="molecule type" value="Genomic_DNA"/>
</dbReference>